<keyword evidence="3" id="KW-1185">Reference proteome</keyword>
<accession>A0A8H4R896</accession>
<feature type="transmembrane region" description="Helical" evidence="1">
    <location>
        <begin position="191"/>
        <end position="209"/>
    </location>
</feature>
<dbReference type="Proteomes" id="UP000566819">
    <property type="component" value="Unassembled WGS sequence"/>
</dbReference>
<dbReference type="AlphaFoldDB" id="A0A8H4R896"/>
<evidence type="ECO:0000313" key="2">
    <source>
        <dbReference type="EMBL" id="KAF4624586.1"/>
    </source>
</evidence>
<reference evidence="2 3" key="1">
    <citation type="submission" date="2020-03" db="EMBL/GenBank/DDBJ databases">
        <title>Draft Genome Sequence of Cudoniella acicularis.</title>
        <authorList>
            <person name="Buettner E."/>
            <person name="Kellner H."/>
        </authorList>
    </citation>
    <scope>NUCLEOTIDE SEQUENCE [LARGE SCALE GENOMIC DNA]</scope>
    <source>
        <strain evidence="2 3">DSM 108380</strain>
    </source>
</reference>
<sequence length="243" mass="28043">MMLECHIPSYQELRPLFTDQNLAYVRIFMIGYHAIFVARYSILFLSARIFNSELLSMISQVKRVQEDLYLIQTLAERSSGISEDEWAEFLECVANQRPKIETALTYLESLTNGSFFNRQIVSLHPLKSQNFILFSFVSSCGGYICNLILILMREDKVPSQDLYVLQAIVTGAVIGVYIRDVRDAVERNIGYGMWMGVVALLLSAIFYLANKTKESEERKCWARIMDGRQRSSLFEQPFDLRKT</sequence>
<organism evidence="2 3">
    <name type="scientific">Cudoniella acicularis</name>
    <dbReference type="NCBI Taxonomy" id="354080"/>
    <lineage>
        <taxon>Eukaryota</taxon>
        <taxon>Fungi</taxon>
        <taxon>Dikarya</taxon>
        <taxon>Ascomycota</taxon>
        <taxon>Pezizomycotina</taxon>
        <taxon>Leotiomycetes</taxon>
        <taxon>Helotiales</taxon>
        <taxon>Tricladiaceae</taxon>
        <taxon>Cudoniella</taxon>
    </lineage>
</organism>
<gene>
    <name evidence="2" type="ORF">G7Y89_g13585</name>
</gene>
<comment type="caution">
    <text evidence="2">The sequence shown here is derived from an EMBL/GenBank/DDBJ whole genome shotgun (WGS) entry which is preliminary data.</text>
</comment>
<name>A0A8H4R896_9HELO</name>
<dbReference type="EMBL" id="JAAMPI010001611">
    <property type="protein sequence ID" value="KAF4624586.1"/>
    <property type="molecule type" value="Genomic_DNA"/>
</dbReference>
<evidence type="ECO:0000256" key="1">
    <source>
        <dbReference type="SAM" id="Phobius"/>
    </source>
</evidence>
<proteinExistence type="predicted"/>
<feature type="transmembrane region" description="Helical" evidence="1">
    <location>
        <begin position="162"/>
        <end position="179"/>
    </location>
</feature>
<feature type="transmembrane region" description="Helical" evidence="1">
    <location>
        <begin position="131"/>
        <end position="150"/>
    </location>
</feature>
<keyword evidence="1" id="KW-1133">Transmembrane helix</keyword>
<keyword evidence="1" id="KW-0812">Transmembrane</keyword>
<evidence type="ECO:0000313" key="3">
    <source>
        <dbReference type="Proteomes" id="UP000566819"/>
    </source>
</evidence>
<protein>
    <submittedName>
        <fullName evidence="2">Uncharacterized protein</fullName>
    </submittedName>
</protein>
<keyword evidence="1" id="KW-0472">Membrane</keyword>
<feature type="transmembrane region" description="Helical" evidence="1">
    <location>
        <begin position="21"/>
        <end position="42"/>
    </location>
</feature>